<proteinExistence type="predicted"/>
<feature type="compositionally biased region" description="Basic and acidic residues" evidence="1">
    <location>
        <begin position="63"/>
        <end position="76"/>
    </location>
</feature>
<name>A0ABD0PA61_CIRMR</name>
<organism evidence="2 3">
    <name type="scientific">Cirrhinus mrigala</name>
    <name type="common">Mrigala</name>
    <dbReference type="NCBI Taxonomy" id="683832"/>
    <lineage>
        <taxon>Eukaryota</taxon>
        <taxon>Metazoa</taxon>
        <taxon>Chordata</taxon>
        <taxon>Craniata</taxon>
        <taxon>Vertebrata</taxon>
        <taxon>Euteleostomi</taxon>
        <taxon>Actinopterygii</taxon>
        <taxon>Neopterygii</taxon>
        <taxon>Teleostei</taxon>
        <taxon>Ostariophysi</taxon>
        <taxon>Cypriniformes</taxon>
        <taxon>Cyprinidae</taxon>
        <taxon>Labeoninae</taxon>
        <taxon>Labeonini</taxon>
        <taxon>Cirrhinus</taxon>
    </lineage>
</organism>
<reference evidence="2 3" key="1">
    <citation type="submission" date="2024-05" db="EMBL/GenBank/DDBJ databases">
        <title>Genome sequencing and assembly of Indian major carp, Cirrhinus mrigala (Hamilton, 1822).</title>
        <authorList>
            <person name="Mohindra V."/>
            <person name="Chowdhury L.M."/>
            <person name="Lal K."/>
            <person name="Jena J.K."/>
        </authorList>
    </citation>
    <scope>NUCLEOTIDE SEQUENCE [LARGE SCALE GENOMIC DNA]</scope>
    <source>
        <strain evidence="2">CM1030</strain>
        <tissue evidence="2">Blood</tissue>
    </source>
</reference>
<comment type="caution">
    <text evidence="2">The sequence shown here is derived from an EMBL/GenBank/DDBJ whole genome shotgun (WGS) entry which is preliminary data.</text>
</comment>
<evidence type="ECO:0000313" key="2">
    <source>
        <dbReference type="EMBL" id="KAL0170963.1"/>
    </source>
</evidence>
<accession>A0ABD0PA61</accession>
<gene>
    <name evidence="2" type="ORF">M9458_035559</name>
</gene>
<dbReference type="AlphaFoldDB" id="A0ABD0PA61"/>
<feature type="non-terminal residue" evidence="2">
    <location>
        <position position="1"/>
    </location>
</feature>
<sequence>TLPPKRANLPPELFDMKEVPSGGEEEEEEEEEDEKVKNKKSEDAVTNGDMEVQSAETASSEHSSADRAETTMHRPN</sequence>
<evidence type="ECO:0000313" key="3">
    <source>
        <dbReference type="Proteomes" id="UP001529510"/>
    </source>
</evidence>
<feature type="compositionally biased region" description="Acidic residues" evidence="1">
    <location>
        <begin position="23"/>
        <end position="33"/>
    </location>
</feature>
<feature type="compositionally biased region" description="Basic and acidic residues" evidence="1">
    <location>
        <begin position="34"/>
        <end position="43"/>
    </location>
</feature>
<feature type="non-terminal residue" evidence="2">
    <location>
        <position position="76"/>
    </location>
</feature>
<feature type="region of interest" description="Disordered" evidence="1">
    <location>
        <begin position="1"/>
        <end position="76"/>
    </location>
</feature>
<evidence type="ECO:0000256" key="1">
    <source>
        <dbReference type="SAM" id="MobiDB-lite"/>
    </source>
</evidence>
<protein>
    <submittedName>
        <fullName evidence="2">Uncharacterized protein</fullName>
    </submittedName>
</protein>
<dbReference type="Proteomes" id="UP001529510">
    <property type="component" value="Unassembled WGS sequence"/>
</dbReference>
<keyword evidence="3" id="KW-1185">Reference proteome</keyword>
<dbReference type="EMBL" id="JAMKFB020000017">
    <property type="protein sequence ID" value="KAL0170963.1"/>
    <property type="molecule type" value="Genomic_DNA"/>
</dbReference>